<protein>
    <recommendedName>
        <fullName evidence="3">Transcriptional regulator</fullName>
    </recommendedName>
</protein>
<comment type="caution">
    <text evidence="1">The sequence shown here is derived from an EMBL/GenBank/DDBJ whole genome shotgun (WGS) entry which is preliminary data.</text>
</comment>
<evidence type="ECO:0008006" key="3">
    <source>
        <dbReference type="Google" id="ProtNLM"/>
    </source>
</evidence>
<sequence>MPDVHPDASTEPSSALRIARPCLTPECGAVFYVATILDAAHCPVCTPSRERYELSA</sequence>
<gene>
    <name evidence="1" type="ORF">GCM10025881_36140</name>
</gene>
<dbReference type="RefSeq" id="WP_284255296.1">
    <property type="nucleotide sequence ID" value="NZ_BAAAQO010000004.1"/>
</dbReference>
<evidence type="ECO:0000313" key="2">
    <source>
        <dbReference type="Proteomes" id="UP001157034"/>
    </source>
</evidence>
<keyword evidence="2" id="KW-1185">Reference proteome</keyword>
<name>A0ABQ6KDP9_9MICO</name>
<dbReference type="Proteomes" id="UP001157034">
    <property type="component" value="Unassembled WGS sequence"/>
</dbReference>
<dbReference type="EMBL" id="BSVB01000001">
    <property type="protein sequence ID" value="GMA96790.1"/>
    <property type="molecule type" value="Genomic_DNA"/>
</dbReference>
<evidence type="ECO:0000313" key="1">
    <source>
        <dbReference type="EMBL" id="GMA96790.1"/>
    </source>
</evidence>
<organism evidence="1 2">
    <name type="scientific">Pseudolysinimonas kribbensis</name>
    <dbReference type="NCBI Taxonomy" id="433641"/>
    <lineage>
        <taxon>Bacteria</taxon>
        <taxon>Bacillati</taxon>
        <taxon>Actinomycetota</taxon>
        <taxon>Actinomycetes</taxon>
        <taxon>Micrococcales</taxon>
        <taxon>Microbacteriaceae</taxon>
        <taxon>Pseudolysinimonas</taxon>
    </lineage>
</organism>
<accession>A0ABQ6KDP9</accession>
<reference evidence="2" key="1">
    <citation type="journal article" date="2019" name="Int. J. Syst. Evol. Microbiol.">
        <title>The Global Catalogue of Microorganisms (GCM) 10K type strain sequencing project: providing services to taxonomists for standard genome sequencing and annotation.</title>
        <authorList>
            <consortium name="The Broad Institute Genomics Platform"/>
            <consortium name="The Broad Institute Genome Sequencing Center for Infectious Disease"/>
            <person name="Wu L."/>
            <person name="Ma J."/>
        </authorList>
    </citation>
    <scope>NUCLEOTIDE SEQUENCE [LARGE SCALE GENOMIC DNA]</scope>
    <source>
        <strain evidence="2">NBRC 108894</strain>
    </source>
</reference>
<proteinExistence type="predicted"/>